<protein>
    <submittedName>
        <fullName evidence="1">Uncharacterized protein</fullName>
    </submittedName>
</protein>
<dbReference type="EMBL" id="MGDX01000018">
    <property type="protein sequence ID" value="OGL71049.1"/>
    <property type="molecule type" value="Genomic_DNA"/>
</dbReference>
<dbReference type="Proteomes" id="UP000177097">
    <property type="component" value="Unassembled WGS sequence"/>
</dbReference>
<evidence type="ECO:0000313" key="2">
    <source>
        <dbReference type="Proteomes" id="UP000177097"/>
    </source>
</evidence>
<proteinExistence type="predicted"/>
<reference evidence="1 2" key="1">
    <citation type="journal article" date="2016" name="Nat. Commun.">
        <title>Thousands of microbial genomes shed light on interconnected biogeochemical processes in an aquifer system.</title>
        <authorList>
            <person name="Anantharaman K."/>
            <person name="Brown C.T."/>
            <person name="Hug L.A."/>
            <person name="Sharon I."/>
            <person name="Castelle C.J."/>
            <person name="Probst A.J."/>
            <person name="Thomas B.C."/>
            <person name="Singh A."/>
            <person name="Wilkins M.J."/>
            <person name="Karaoz U."/>
            <person name="Brodie E.L."/>
            <person name="Williams K.H."/>
            <person name="Hubbard S.S."/>
            <person name="Banfield J.F."/>
        </authorList>
    </citation>
    <scope>NUCLEOTIDE SEQUENCE [LARGE SCALE GENOMIC DNA]</scope>
</reference>
<dbReference type="AlphaFoldDB" id="A0A1F7TYH1"/>
<sequence length="82" mass="8924">MPIQKTIVGIFQRAKGGAMVGDVFVPDTDLGDTDLYQGKRVEVVGDVETVTAPKQNPAEGYVQTFEGSRQTVTRVVSIRIIE</sequence>
<comment type="caution">
    <text evidence="1">The sequence shown here is derived from an EMBL/GenBank/DDBJ whole genome shotgun (WGS) entry which is preliminary data.</text>
</comment>
<evidence type="ECO:0000313" key="1">
    <source>
        <dbReference type="EMBL" id="OGL71049.1"/>
    </source>
</evidence>
<organism evidence="1 2">
    <name type="scientific">Candidatus Uhrbacteria bacterium RIFCSPHIGHO2_02_FULL_53_13</name>
    <dbReference type="NCBI Taxonomy" id="1802389"/>
    <lineage>
        <taxon>Bacteria</taxon>
        <taxon>Candidatus Uhriibacteriota</taxon>
    </lineage>
</organism>
<accession>A0A1F7TYH1</accession>
<gene>
    <name evidence="1" type="ORF">A3C17_00720</name>
</gene>
<dbReference type="STRING" id="1802389.A3C17_00720"/>
<name>A0A1F7TYH1_9BACT</name>